<sequence length="122" mass="14657">MSIFLSMFNRRDTFILEVYSCIIQEDNALNCRLCRWVHPNMGETCSMDEVTSHRVFENIFHQLKCEGTLVSLRRKSFRILFPIKIRGIYDICEQLINPIQQFLKHFLCCFIQHLSQEFSIRY</sequence>
<evidence type="ECO:0000313" key="1">
    <source>
        <dbReference type="EMBL" id="RHN56619.1"/>
    </source>
</evidence>
<accession>A0A396HTF8</accession>
<reference evidence="2" key="1">
    <citation type="journal article" date="2018" name="Nat. Plants">
        <title>Whole-genome landscape of Medicago truncatula symbiotic genes.</title>
        <authorList>
            <person name="Pecrix Y."/>
            <person name="Staton S.E."/>
            <person name="Sallet E."/>
            <person name="Lelandais-Briere C."/>
            <person name="Moreau S."/>
            <person name="Carrere S."/>
            <person name="Blein T."/>
            <person name="Jardinaud M.F."/>
            <person name="Latrasse D."/>
            <person name="Zouine M."/>
            <person name="Zahm M."/>
            <person name="Kreplak J."/>
            <person name="Mayjonade B."/>
            <person name="Satge C."/>
            <person name="Perez M."/>
            <person name="Cauet S."/>
            <person name="Marande W."/>
            <person name="Chantry-Darmon C."/>
            <person name="Lopez-Roques C."/>
            <person name="Bouchez O."/>
            <person name="Berard A."/>
            <person name="Debelle F."/>
            <person name="Munos S."/>
            <person name="Bendahmane A."/>
            <person name="Berges H."/>
            <person name="Niebel A."/>
            <person name="Buitink J."/>
            <person name="Frugier F."/>
            <person name="Benhamed M."/>
            <person name="Crespi M."/>
            <person name="Gouzy J."/>
            <person name="Gamas P."/>
        </authorList>
    </citation>
    <scope>NUCLEOTIDE SEQUENCE [LARGE SCALE GENOMIC DNA]</scope>
    <source>
        <strain evidence="2">cv. Jemalong A17</strain>
    </source>
</reference>
<proteinExistence type="predicted"/>
<name>A0A396HTF8_MEDTR</name>
<gene>
    <name evidence="1" type="ORF">MtrunA17_Chr5g0431411</name>
</gene>
<organism evidence="1 2">
    <name type="scientific">Medicago truncatula</name>
    <name type="common">Barrel medic</name>
    <name type="synonym">Medicago tribuloides</name>
    <dbReference type="NCBI Taxonomy" id="3880"/>
    <lineage>
        <taxon>Eukaryota</taxon>
        <taxon>Viridiplantae</taxon>
        <taxon>Streptophyta</taxon>
        <taxon>Embryophyta</taxon>
        <taxon>Tracheophyta</taxon>
        <taxon>Spermatophyta</taxon>
        <taxon>Magnoliopsida</taxon>
        <taxon>eudicotyledons</taxon>
        <taxon>Gunneridae</taxon>
        <taxon>Pentapetalae</taxon>
        <taxon>rosids</taxon>
        <taxon>fabids</taxon>
        <taxon>Fabales</taxon>
        <taxon>Fabaceae</taxon>
        <taxon>Papilionoideae</taxon>
        <taxon>50 kb inversion clade</taxon>
        <taxon>NPAAA clade</taxon>
        <taxon>Hologalegina</taxon>
        <taxon>IRL clade</taxon>
        <taxon>Trifolieae</taxon>
        <taxon>Medicago</taxon>
    </lineage>
</organism>
<evidence type="ECO:0000313" key="2">
    <source>
        <dbReference type="Proteomes" id="UP000265566"/>
    </source>
</evidence>
<dbReference type="AlphaFoldDB" id="A0A396HTF8"/>
<comment type="caution">
    <text evidence="1">The sequence shown here is derived from an EMBL/GenBank/DDBJ whole genome shotgun (WGS) entry which is preliminary data.</text>
</comment>
<dbReference type="Gramene" id="rna32049">
    <property type="protein sequence ID" value="RHN56619.1"/>
    <property type="gene ID" value="gene32049"/>
</dbReference>
<dbReference type="Proteomes" id="UP000265566">
    <property type="component" value="Chromosome 5"/>
</dbReference>
<protein>
    <submittedName>
        <fullName evidence="1">Uncharacterized protein</fullName>
    </submittedName>
</protein>
<dbReference type="EMBL" id="PSQE01000005">
    <property type="protein sequence ID" value="RHN56619.1"/>
    <property type="molecule type" value="Genomic_DNA"/>
</dbReference>